<organism evidence="2 3">
    <name type="scientific">Hibiscus syriacus</name>
    <name type="common">Rose of Sharon</name>
    <dbReference type="NCBI Taxonomy" id="106335"/>
    <lineage>
        <taxon>Eukaryota</taxon>
        <taxon>Viridiplantae</taxon>
        <taxon>Streptophyta</taxon>
        <taxon>Embryophyta</taxon>
        <taxon>Tracheophyta</taxon>
        <taxon>Spermatophyta</taxon>
        <taxon>Magnoliopsida</taxon>
        <taxon>eudicotyledons</taxon>
        <taxon>Gunneridae</taxon>
        <taxon>Pentapetalae</taxon>
        <taxon>rosids</taxon>
        <taxon>malvids</taxon>
        <taxon>Malvales</taxon>
        <taxon>Malvaceae</taxon>
        <taxon>Malvoideae</taxon>
        <taxon>Hibiscus</taxon>
    </lineage>
</organism>
<evidence type="ECO:0000313" key="2">
    <source>
        <dbReference type="EMBL" id="KAE8734580.1"/>
    </source>
</evidence>
<reference evidence="2" key="1">
    <citation type="submission" date="2019-09" db="EMBL/GenBank/DDBJ databases">
        <title>Draft genome information of white flower Hibiscus syriacus.</title>
        <authorList>
            <person name="Kim Y.-M."/>
        </authorList>
    </citation>
    <scope>NUCLEOTIDE SEQUENCE [LARGE SCALE GENOMIC DNA]</scope>
    <source>
        <strain evidence="2">YM2019G1</strain>
    </source>
</reference>
<keyword evidence="3" id="KW-1185">Reference proteome</keyword>
<feature type="transmembrane region" description="Helical" evidence="1">
    <location>
        <begin position="12"/>
        <end position="32"/>
    </location>
</feature>
<accession>A0A6A3CZ65</accession>
<name>A0A6A3CZ65_HIBSY</name>
<dbReference type="EMBL" id="VEPZ02000066">
    <property type="protein sequence ID" value="KAE8734580.1"/>
    <property type="molecule type" value="Genomic_DNA"/>
</dbReference>
<keyword evidence="1" id="KW-0812">Transmembrane</keyword>
<keyword evidence="1" id="KW-0472">Membrane</keyword>
<protein>
    <submittedName>
        <fullName evidence="2">Uncharacterized protein</fullName>
    </submittedName>
</protein>
<dbReference type="AlphaFoldDB" id="A0A6A3CZ65"/>
<keyword evidence="1" id="KW-1133">Transmembrane helix</keyword>
<gene>
    <name evidence="2" type="ORF">F3Y22_tig00000757pilonHSYRG00012</name>
</gene>
<comment type="caution">
    <text evidence="2">The sequence shown here is derived from an EMBL/GenBank/DDBJ whole genome shotgun (WGS) entry which is preliminary data.</text>
</comment>
<evidence type="ECO:0000313" key="3">
    <source>
        <dbReference type="Proteomes" id="UP000436088"/>
    </source>
</evidence>
<evidence type="ECO:0000256" key="1">
    <source>
        <dbReference type="SAM" id="Phobius"/>
    </source>
</evidence>
<proteinExistence type="predicted"/>
<dbReference type="Proteomes" id="UP000436088">
    <property type="component" value="Unassembled WGS sequence"/>
</dbReference>
<sequence length="78" mass="8885">MESSLTPTEHQTIMVVDMLVALLLIVSFLFLVHRYKNRNCTVRNWPVVGMLPALVSNADRLLEFFTDMLKSNGGTFKI</sequence>